<accession>A0A439CP15</accession>
<reference evidence="2 3" key="1">
    <citation type="submission" date="2018-12" db="EMBL/GenBank/DDBJ databases">
        <title>Draft genome sequence of Xylaria grammica IHI A82.</title>
        <authorList>
            <person name="Buettner E."/>
            <person name="Kellner H."/>
        </authorList>
    </citation>
    <scope>NUCLEOTIDE SEQUENCE [LARGE SCALE GENOMIC DNA]</scope>
    <source>
        <strain evidence="2 3">IHI A82</strain>
    </source>
</reference>
<feature type="compositionally biased region" description="Polar residues" evidence="1">
    <location>
        <begin position="194"/>
        <end position="204"/>
    </location>
</feature>
<gene>
    <name evidence="2" type="ORF">EKO27_g11212</name>
</gene>
<feature type="region of interest" description="Disordered" evidence="1">
    <location>
        <begin position="342"/>
        <end position="400"/>
    </location>
</feature>
<proteinExistence type="predicted"/>
<feature type="compositionally biased region" description="Basic and acidic residues" evidence="1">
    <location>
        <begin position="363"/>
        <end position="373"/>
    </location>
</feature>
<evidence type="ECO:0000313" key="3">
    <source>
        <dbReference type="Proteomes" id="UP000286045"/>
    </source>
</evidence>
<dbReference type="AlphaFoldDB" id="A0A439CP15"/>
<dbReference type="Proteomes" id="UP000286045">
    <property type="component" value="Unassembled WGS sequence"/>
</dbReference>
<evidence type="ECO:0000313" key="2">
    <source>
        <dbReference type="EMBL" id="RWA03894.1"/>
    </source>
</evidence>
<keyword evidence="3" id="KW-1185">Reference proteome</keyword>
<feature type="region of interest" description="Disordered" evidence="1">
    <location>
        <begin position="1"/>
        <end position="33"/>
    </location>
</feature>
<evidence type="ECO:0000256" key="1">
    <source>
        <dbReference type="SAM" id="MobiDB-lite"/>
    </source>
</evidence>
<feature type="compositionally biased region" description="Basic and acidic residues" evidence="1">
    <location>
        <begin position="14"/>
        <end position="26"/>
    </location>
</feature>
<organism evidence="2 3">
    <name type="scientific">Xylaria grammica</name>
    <dbReference type="NCBI Taxonomy" id="363999"/>
    <lineage>
        <taxon>Eukaryota</taxon>
        <taxon>Fungi</taxon>
        <taxon>Dikarya</taxon>
        <taxon>Ascomycota</taxon>
        <taxon>Pezizomycotina</taxon>
        <taxon>Sordariomycetes</taxon>
        <taxon>Xylariomycetidae</taxon>
        <taxon>Xylariales</taxon>
        <taxon>Xylariaceae</taxon>
        <taxon>Xylaria</taxon>
    </lineage>
</organism>
<dbReference type="EMBL" id="RYZI01000679">
    <property type="protein sequence ID" value="RWA03894.1"/>
    <property type="molecule type" value="Genomic_DNA"/>
</dbReference>
<feature type="region of interest" description="Disordered" evidence="1">
    <location>
        <begin position="268"/>
        <end position="313"/>
    </location>
</feature>
<comment type="caution">
    <text evidence="2">The sequence shown here is derived from an EMBL/GenBank/DDBJ whole genome shotgun (WGS) entry which is preliminary data.</text>
</comment>
<protein>
    <submittedName>
        <fullName evidence="2">Uncharacterized protein</fullName>
    </submittedName>
</protein>
<name>A0A439CP15_9PEZI</name>
<feature type="region of interest" description="Disordered" evidence="1">
    <location>
        <begin position="155"/>
        <end position="204"/>
    </location>
</feature>
<sequence length="564" mass="62561">MSLLHRWSLPSRSFTRDKPQDGEPSSRSKFPTIHIGQLGPHRRANLSTVFSSLFEEPENHSSRRNEDRSEAADDLLLLVPRRENVPPDTGFKYSHIHERRGATPVGAALAQQSSTLELVSKNAEVGDTEPPSYLMPGIFGRTTQQIEEAPKVRSFSLSSTETCETEDLDEPPPLTPAKRILSGSSCYPSEGMRSPSSGHCSPEPVTTRTMNYVAEYRRFSQNPYQNPWHLSSICTTEALSSNAVRGKAQIALTSSGIAPGRVAATQNNNLESSPFADPPDDRTELTFPYGTQPQHGSTVPHAIDPQQQPSSTSEITVPILENEHAVSSQLEVSFMSYRQANVRSTSDDGNGCRLEGRNAGSTDRLRPSADTDRTTLTAVRRPSESDGEGARSTIRGTGERPLSRAASWMQLFTLTAANDSSNTLAQRLQKLKLRKWAKRVYFKTKARVELMGSPVPTAKPANAGVRRRNWRLKMKKNAAKRLKKVRKGLGKSVEKNKSRKYWSLGRTLEITKMRVMQHRETANHFFGALAKRKSVQFGLLTSEKNDEVLGTHQRVQSCPAEMGL</sequence>